<protein>
    <submittedName>
        <fullName evidence="2">EDD domain protein, DegV family</fullName>
    </submittedName>
</protein>
<dbReference type="InterPro" id="IPR050270">
    <property type="entry name" value="DegV_domain_contain"/>
</dbReference>
<dbReference type="InterPro" id="IPR003797">
    <property type="entry name" value="DegV"/>
</dbReference>
<dbReference type="PANTHER" id="PTHR33434:SF2">
    <property type="entry name" value="FATTY ACID-BINDING PROTEIN TM_1468"/>
    <property type="match status" value="1"/>
</dbReference>
<organism evidence="2 3">
    <name type="scientific">Alteribacillus iranensis</name>
    <dbReference type="NCBI Taxonomy" id="930128"/>
    <lineage>
        <taxon>Bacteria</taxon>
        <taxon>Bacillati</taxon>
        <taxon>Bacillota</taxon>
        <taxon>Bacilli</taxon>
        <taxon>Bacillales</taxon>
        <taxon>Bacillaceae</taxon>
        <taxon>Alteribacillus</taxon>
    </lineage>
</organism>
<accession>A0A1I2AAJ8</accession>
<dbReference type="AlphaFoldDB" id="A0A1I2AAJ8"/>
<keyword evidence="1" id="KW-0446">Lipid-binding</keyword>
<dbReference type="EMBL" id="FONT01000001">
    <property type="protein sequence ID" value="SFE39840.1"/>
    <property type="molecule type" value="Genomic_DNA"/>
</dbReference>
<dbReference type="GO" id="GO:0008289">
    <property type="term" value="F:lipid binding"/>
    <property type="evidence" value="ECO:0007669"/>
    <property type="project" value="UniProtKB-KW"/>
</dbReference>
<gene>
    <name evidence="2" type="ORF">SAMN05192532_101704</name>
</gene>
<dbReference type="NCBIfam" id="TIGR00762">
    <property type="entry name" value="DegV"/>
    <property type="match status" value="1"/>
</dbReference>
<dbReference type="Gene3D" id="3.40.50.10170">
    <property type="match status" value="1"/>
</dbReference>
<dbReference type="Gene3D" id="3.30.1180.10">
    <property type="match status" value="1"/>
</dbReference>
<proteinExistence type="predicted"/>
<evidence type="ECO:0000256" key="1">
    <source>
        <dbReference type="ARBA" id="ARBA00023121"/>
    </source>
</evidence>
<keyword evidence="3" id="KW-1185">Reference proteome</keyword>
<evidence type="ECO:0000313" key="3">
    <source>
        <dbReference type="Proteomes" id="UP000199516"/>
    </source>
</evidence>
<dbReference type="PROSITE" id="PS51482">
    <property type="entry name" value="DEGV"/>
    <property type="match status" value="1"/>
</dbReference>
<dbReference type="InterPro" id="IPR043168">
    <property type="entry name" value="DegV_C"/>
</dbReference>
<evidence type="ECO:0000313" key="2">
    <source>
        <dbReference type="EMBL" id="SFE39840.1"/>
    </source>
</evidence>
<reference evidence="2 3" key="1">
    <citation type="submission" date="2016-10" db="EMBL/GenBank/DDBJ databases">
        <authorList>
            <person name="de Groot N.N."/>
        </authorList>
    </citation>
    <scope>NUCLEOTIDE SEQUENCE [LARGE SCALE GENOMIC DNA]</scope>
    <source>
        <strain evidence="2 3">DSM 23995</strain>
    </source>
</reference>
<name>A0A1I2AAJ8_9BACI</name>
<dbReference type="OrthoDB" id="9780660at2"/>
<dbReference type="STRING" id="930128.SAMN05192532_101704"/>
<dbReference type="RefSeq" id="WP_091657351.1">
    <property type="nucleotide sequence ID" value="NZ_FONT01000001.1"/>
</dbReference>
<dbReference type="Proteomes" id="UP000199516">
    <property type="component" value="Unassembled WGS sequence"/>
</dbReference>
<dbReference type="Pfam" id="PF02645">
    <property type="entry name" value="DegV"/>
    <property type="match status" value="1"/>
</dbReference>
<dbReference type="PANTHER" id="PTHR33434">
    <property type="entry name" value="DEGV DOMAIN-CONTAINING PROTEIN DR_1986-RELATED"/>
    <property type="match status" value="1"/>
</dbReference>
<sequence length="287" mass="31270">MTSNVKIVTDSTADIPSDLLKKYDISVVPLKVIMGNETFQDGVTLTSEEFYEKQESMDQLPTTSQPAPYEFETVYRRIVEKHKEENIKILSLHISSKLSGTLQSAALAAEQVEDEVHVEVVDSKRASYALGIIVVELAKMAQEGASAEACHERLTQLLNDTTVYFLVDTLEFLQKNGRIGRASALIGSLLKMKPVLGLTEEGEVCPVQKARGKKRALHIIKNALQEQYGDAPVHIGVSHAGSLNSGEEMLEEVSTYLNIQTTTLTDIGAVIGSHTGRGTLAVSVTKA</sequence>
<dbReference type="SUPFAM" id="SSF82549">
    <property type="entry name" value="DAK1/DegV-like"/>
    <property type="match status" value="1"/>
</dbReference>